<dbReference type="Proteomes" id="UP001183817">
    <property type="component" value="Unassembled WGS sequence"/>
</dbReference>
<keyword evidence="5" id="KW-0804">Transcription</keyword>
<dbReference type="NCBIfam" id="TIGR02937">
    <property type="entry name" value="sigma70-ECF"/>
    <property type="match status" value="1"/>
</dbReference>
<dbReference type="RefSeq" id="WP_302262500.1">
    <property type="nucleotide sequence ID" value="NZ_BAAAWO010000001.1"/>
</dbReference>
<evidence type="ECO:0000259" key="6">
    <source>
        <dbReference type="Pfam" id="PF04542"/>
    </source>
</evidence>
<keyword evidence="9" id="KW-1185">Reference proteome</keyword>
<evidence type="ECO:0000256" key="1">
    <source>
        <dbReference type="ARBA" id="ARBA00010641"/>
    </source>
</evidence>
<accession>A0ABU2BEN2</accession>
<comment type="similarity">
    <text evidence="1">Belongs to the sigma-70 factor family. ECF subfamily.</text>
</comment>
<proteinExistence type="inferred from homology"/>
<dbReference type="InterPro" id="IPR013324">
    <property type="entry name" value="RNA_pol_sigma_r3/r4-like"/>
</dbReference>
<sequence length="172" mass="19759">MEARTALHVEELHRQYSQRVYGYVYRRTSDVQSAQQITNDVFRIAWQHQKEPSEDVLPWLLVTARNLVANEYRAQRRQRSLVEKLGSSELARRPQPENDPGAAVREVLNTLRPQEREILMLAYWDSLSLAEIAAILDCSPDSAKSRLFRARKAFSKKAPNQMLKGGSSNGQH</sequence>
<keyword evidence="4" id="KW-0238">DNA-binding</keyword>
<evidence type="ECO:0000259" key="7">
    <source>
        <dbReference type="Pfam" id="PF08281"/>
    </source>
</evidence>
<dbReference type="SUPFAM" id="SSF88946">
    <property type="entry name" value="Sigma2 domain of RNA polymerase sigma factors"/>
    <property type="match status" value="1"/>
</dbReference>
<dbReference type="InterPro" id="IPR007627">
    <property type="entry name" value="RNA_pol_sigma70_r2"/>
</dbReference>
<gene>
    <name evidence="8" type="ORF">J2S64_000786</name>
</gene>
<evidence type="ECO:0000256" key="4">
    <source>
        <dbReference type="ARBA" id="ARBA00023125"/>
    </source>
</evidence>
<evidence type="ECO:0000256" key="2">
    <source>
        <dbReference type="ARBA" id="ARBA00023015"/>
    </source>
</evidence>
<dbReference type="EMBL" id="JAVDYI010000001">
    <property type="protein sequence ID" value="MDR7357095.1"/>
    <property type="molecule type" value="Genomic_DNA"/>
</dbReference>
<dbReference type="Pfam" id="PF08281">
    <property type="entry name" value="Sigma70_r4_2"/>
    <property type="match status" value="1"/>
</dbReference>
<reference evidence="8 9" key="1">
    <citation type="submission" date="2023-07" db="EMBL/GenBank/DDBJ databases">
        <title>Sequencing the genomes of 1000 actinobacteria strains.</title>
        <authorList>
            <person name="Klenk H.-P."/>
        </authorList>
    </citation>
    <scope>NUCLEOTIDE SEQUENCE [LARGE SCALE GENOMIC DNA]</scope>
    <source>
        <strain evidence="8 9">DSM 20167</strain>
    </source>
</reference>
<dbReference type="Gene3D" id="1.10.10.10">
    <property type="entry name" value="Winged helix-like DNA-binding domain superfamily/Winged helix DNA-binding domain"/>
    <property type="match status" value="1"/>
</dbReference>
<dbReference type="InterPro" id="IPR013325">
    <property type="entry name" value="RNA_pol_sigma_r2"/>
</dbReference>
<dbReference type="PANTHER" id="PTHR43133:SF52">
    <property type="entry name" value="ECF RNA POLYMERASE SIGMA FACTOR SIGL"/>
    <property type="match status" value="1"/>
</dbReference>
<comment type="caution">
    <text evidence="8">The sequence shown here is derived from an EMBL/GenBank/DDBJ whole genome shotgun (WGS) entry which is preliminary data.</text>
</comment>
<dbReference type="Pfam" id="PF04542">
    <property type="entry name" value="Sigma70_r2"/>
    <property type="match status" value="1"/>
</dbReference>
<keyword evidence="3" id="KW-0731">Sigma factor</keyword>
<evidence type="ECO:0000256" key="5">
    <source>
        <dbReference type="ARBA" id="ARBA00023163"/>
    </source>
</evidence>
<dbReference type="InterPro" id="IPR036388">
    <property type="entry name" value="WH-like_DNA-bd_sf"/>
</dbReference>
<feature type="domain" description="RNA polymerase sigma factor 70 region 4 type 2" evidence="7">
    <location>
        <begin position="103"/>
        <end position="153"/>
    </location>
</feature>
<keyword evidence="2" id="KW-0805">Transcription regulation</keyword>
<evidence type="ECO:0000313" key="9">
    <source>
        <dbReference type="Proteomes" id="UP001183817"/>
    </source>
</evidence>
<dbReference type="InterPro" id="IPR039425">
    <property type="entry name" value="RNA_pol_sigma-70-like"/>
</dbReference>
<dbReference type="CDD" id="cd06171">
    <property type="entry name" value="Sigma70_r4"/>
    <property type="match status" value="1"/>
</dbReference>
<dbReference type="PANTHER" id="PTHR43133">
    <property type="entry name" value="RNA POLYMERASE ECF-TYPE SIGMA FACTO"/>
    <property type="match status" value="1"/>
</dbReference>
<organism evidence="8 9">
    <name type="scientific">Paeniglutamicibacter sulfureus</name>
    <dbReference type="NCBI Taxonomy" id="43666"/>
    <lineage>
        <taxon>Bacteria</taxon>
        <taxon>Bacillati</taxon>
        <taxon>Actinomycetota</taxon>
        <taxon>Actinomycetes</taxon>
        <taxon>Micrococcales</taxon>
        <taxon>Micrococcaceae</taxon>
        <taxon>Paeniglutamicibacter</taxon>
    </lineage>
</organism>
<protein>
    <submittedName>
        <fullName evidence="8">RNA polymerase sigma-70 factor (ECF subfamily)</fullName>
    </submittedName>
</protein>
<evidence type="ECO:0000313" key="8">
    <source>
        <dbReference type="EMBL" id="MDR7357095.1"/>
    </source>
</evidence>
<dbReference type="SUPFAM" id="SSF88659">
    <property type="entry name" value="Sigma3 and sigma4 domains of RNA polymerase sigma factors"/>
    <property type="match status" value="1"/>
</dbReference>
<feature type="domain" description="RNA polymerase sigma-70 region 2" evidence="6">
    <location>
        <begin position="12"/>
        <end position="77"/>
    </location>
</feature>
<dbReference type="Gene3D" id="1.10.1740.10">
    <property type="match status" value="1"/>
</dbReference>
<dbReference type="InterPro" id="IPR013249">
    <property type="entry name" value="RNA_pol_sigma70_r4_t2"/>
</dbReference>
<dbReference type="InterPro" id="IPR014284">
    <property type="entry name" value="RNA_pol_sigma-70_dom"/>
</dbReference>
<name>A0ABU2BEN2_9MICC</name>
<evidence type="ECO:0000256" key="3">
    <source>
        <dbReference type="ARBA" id="ARBA00023082"/>
    </source>
</evidence>